<dbReference type="AlphaFoldDB" id="A0A0G4F9V9"/>
<gene>
    <name evidence="5" type="ORF">Vbra_4301</name>
</gene>
<dbReference type="OrthoDB" id="427280at2759"/>
<dbReference type="SUPFAM" id="SSF52833">
    <property type="entry name" value="Thioredoxin-like"/>
    <property type="match status" value="2"/>
</dbReference>
<proteinExistence type="inferred from homology"/>
<comment type="similarity">
    <text evidence="1">Belongs to the protein disulfide isomerase family.</text>
</comment>
<feature type="transmembrane region" description="Helical" evidence="3">
    <location>
        <begin position="116"/>
        <end position="134"/>
    </location>
</feature>
<evidence type="ECO:0000259" key="4">
    <source>
        <dbReference type="Pfam" id="PF00085"/>
    </source>
</evidence>
<dbReference type="CDD" id="cd02947">
    <property type="entry name" value="TRX_family"/>
    <property type="match status" value="1"/>
</dbReference>
<feature type="transmembrane region" description="Helical" evidence="3">
    <location>
        <begin position="29"/>
        <end position="50"/>
    </location>
</feature>
<keyword evidence="3" id="KW-0472">Membrane</keyword>
<feature type="transmembrane region" description="Helical" evidence="3">
    <location>
        <begin position="62"/>
        <end position="81"/>
    </location>
</feature>
<evidence type="ECO:0000313" key="5">
    <source>
        <dbReference type="EMBL" id="CEM09669.1"/>
    </source>
</evidence>
<evidence type="ECO:0000256" key="3">
    <source>
        <dbReference type="SAM" id="Phobius"/>
    </source>
</evidence>
<dbReference type="VEuPathDB" id="CryptoDB:Vbra_4301"/>
<dbReference type="OMA" id="PRMENHY"/>
<dbReference type="GO" id="GO:0005783">
    <property type="term" value="C:endoplasmic reticulum"/>
    <property type="evidence" value="ECO:0007669"/>
    <property type="project" value="TreeGrafter"/>
</dbReference>
<evidence type="ECO:0000256" key="1">
    <source>
        <dbReference type="ARBA" id="ARBA00006347"/>
    </source>
</evidence>
<name>A0A0G4F9V9_VITBC</name>
<feature type="transmembrane region" description="Helical" evidence="3">
    <location>
        <begin position="87"/>
        <end position="109"/>
    </location>
</feature>
<evidence type="ECO:0000313" key="6">
    <source>
        <dbReference type="Proteomes" id="UP000041254"/>
    </source>
</evidence>
<dbReference type="Proteomes" id="UP000041254">
    <property type="component" value="Unassembled WGS sequence"/>
</dbReference>
<dbReference type="PROSITE" id="PS51257">
    <property type="entry name" value="PROKAR_LIPOPROTEIN"/>
    <property type="match status" value="1"/>
</dbReference>
<reference evidence="5 6" key="1">
    <citation type="submission" date="2014-11" db="EMBL/GenBank/DDBJ databases">
        <authorList>
            <person name="Zhu J."/>
            <person name="Qi W."/>
            <person name="Song R."/>
        </authorList>
    </citation>
    <scope>NUCLEOTIDE SEQUENCE [LARGE SCALE GENOMIC DNA]</scope>
</reference>
<dbReference type="Gene3D" id="3.40.30.10">
    <property type="entry name" value="Glutaredoxin"/>
    <property type="match status" value="3"/>
</dbReference>
<protein>
    <recommendedName>
        <fullName evidence="4">Thioredoxin domain-containing protein</fullName>
    </recommendedName>
</protein>
<dbReference type="GO" id="GO:0034976">
    <property type="term" value="P:response to endoplasmic reticulum stress"/>
    <property type="evidence" value="ECO:0007669"/>
    <property type="project" value="TreeGrafter"/>
</dbReference>
<organism evidence="5 6">
    <name type="scientific">Vitrella brassicaformis (strain CCMP3155)</name>
    <dbReference type="NCBI Taxonomy" id="1169540"/>
    <lineage>
        <taxon>Eukaryota</taxon>
        <taxon>Sar</taxon>
        <taxon>Alveolata</taxon>
        <taxon>Colpodellida</taxon>
        <taxon>Vitrellaceae</taxon>
        <taxon>Vitrella</taxon>
    </lineage>
</organism>
<accession>A0A0G4F9V9</accession>
<dbReference type="Pfam" id="PF00085">
    <property type="entry name" value="Thioredoxin"/>
    <property type="match status" value="1"/>
</dbReference>
<dbReference type="InterPro" id="IPR013766">
    <property type="entry name" value="Thioredoxin_domain"/>
</dbReference>
<dbReference type="InterPro" id="IPR036249">
    <property type="entry name" value="Thioredoxin-like_sf"/>
</dbReference>
<feature type="domain" description="Thioredoxin" evidence="4">
    <location>
        <begin position="215"/>
        <end position="294"/>
    </location>
</feature>
<keyword evidence="6" id="KW-1185">Reference proteome</keyword>
<dbReference type="PANTHER" id="PTHR18929">
    <property type="entry name" value="PROTEIN DISULFIDE ISOMERASE"/>
    <property type="match status" value="1"/>
</dbReference>
<dbReference type="GO" id="GO:0006457">
    <property type="term" value="P:protein folding"/>
    <property type="evidence" value="ECO:0007669"/>
    <property type="project" value="TreeGrafter"/>
</dbReference>
<evidence type="ECO:0000256" key="2">
    <source>
        <dbReference type="SAM" id="MobiDB-lite"/>
    </source>
</evidence>
<keyword evidence="3" id="KW-1133">Transmembrane helix</keyword>
<feature type="region of interest" description="Disordered" evidence="2">
    <location>
        <begin position="850"/>
        <end position="870"/>
    </location>
</feature>
<dbReference type="EMBL" id="CDMY01000395">
    <property type="protein sequence ID" value="CEM09669.1"/>
    <property type="molecule type" value="Genomic_DNA"/>
</dbReference>
<dbReference type="GO" id="GO:0003756">
    <property type="term" value="F:protein disulfide isomerase activity"/>
    <property type="evidence" value="ECO:0007669"/>
    <property type="project" value="TreeGrafter"/>
</dbReference>
<dbReference type="InParanoid" id="A0A0G4F9V9"/>
<keyword evidence="3" id="KW-0812">Transmembrane</keyword>
<dbReference type="STRING" id="1169540.A0A0G4F9V9"/>
<sequence>MTAEKSAEEHLDELIQQHAAGSCLSGSCFLFPIGAGVFFAFFFAVGGSAGWTHSSIERPASVFFEVAGAALGSFAAVTTNTDAPHKRIGLFVIIASAAILAKVCVFLFLPAELSNIVMSALCVGTVAGVVAWLWESVITPHMRQVKADSSGKLAVVIKRFQHAAPARKKTTFGSPSVALRWLLAATCVIRGAAISREDGRHVKCTRQALSVGHTNLTKATFKEYVKTHDALVGFASGSCETCCYAEDIYAEIIPQLPSSVNFVRIYVDKYKSLASKHGVDELPALLFFKQGVRHPYFFQSYHHPDTILSFVHKILHPMAPLQSEDDIRDFLTPALFFPTNSSRERCPSPPPSLCEVSPGHWVRGILVGAPGSLDEDDETELIEAARRLSGRNGYRFGRIESPLLFGSVRNMVKDYAGHQAGCTSPTLPYLMLVSLFDNEFVSSRHIKVRHKGPDILSPPTLAYSEDKATLWEIGLRVSLRRVSSSLKAANAAEEPDLWLLPRVECRSLDEWSRVGLYEWLVSASLPHVGEFSPITSSLYESARKPILTLFADTNDDRFLSWLSILEQSARDIRQRTTAEGRGVAAGSLGLGGQSDAKTGMEAVLFAYVDGRLHGHRMKPLGLQSERLPALAFNFMTTRVLSWQPSKKGREELTKDVVDSLIHRFLFGDDVGRKRKHVPAPQPKKVPERNVTKGERRVVRDLDTLSIDQRLEYVTPLDSDSFDELVQDVAKDVLVYFYASKDCQACLEHAIFVNRCAERFAELKIGSIVVTRFDMSKYALPVWIQQVDALPALIIFPAFDKDPPFRRFVGQKWKVQYIMWWAQQHASIKFHLPELPHLDELERQAYHEQKAQMDADRGRLERETLSTKDEL</sequence>